<evidence type="ECO:0000259" key="1">
    <source>
        <dbReference type="SMART" id="SM00829"/>
    </source>
</evidence>
<dbReference type="GeneID" id="43646948"/>
<protein>
    <recommendedName>
        <fullName evidence="1">Enoyl reductase (ER) domain-containing protein</fullName>
    </recommendedName>
</protein>
<dbReference type="AlphaFoldDB" id="A0A5N6T643"/>
<dbReference type="GO" id="GO:0016491">
    <property type="term" value="F:oxidoreductase activity"/>
    <property type="evidence" value="ECO:0007669"/>
    <property type="project" value="InterPro"/>
</dbReference>
<proteinExistence type="predicted"/>
<organism evidence="2 3">
    <name type="scientific">Aspergillus pseudotamarii</name>
    <dbReference type="NCBI Taxonomy" id="132259"/>
    <lineage>
        <taxon>Eukaryota</taxon>
        <taxon>Fungi</taxon>
        <taxon>Dikarya</taxon>
        <taxon>Ascomycota</taxon>
        <taxon>Pezizomycotina</taxon>
        <taxon>Eurotiomycetes</taxon>
        <taxon>Eurotiomycetidae</taxon>
        <taxon>Eurotiales</taxon>
        <taxon>Aspergillaceae</taxon>
        <taxon>Aspergillus</taxon>
        <taxon>Aspergillus subgen. Circumdati</taxon>
    </lineage>
</organism>
<dbReference type="Gene3D" id="3.90.180.10">
    <property type="entry name" value="Medium-chain alcohol dehydrogenases, catalytic domain"/>
    <property type="match status" value="1"/>
</dbReference>
<name>A0A5N6T643_ASPPS</name>
<dbReference type="SUPFAM" id="SSF51735">
    <property type="entry name" value="NAD(P)-binding Rossmann-fold domains"/>
    <property type="match status" value="1"/>
</dbReference>
<dbReference type="Pfam" id="PF08240">
    <property type="entry name" value="ADH_N"/>
    <property type="match status" value="1"/>
</dbReference>
<dbReference type="RefSeq" id="XP_031917850.1">
    <property type="nucleotide sequence ID" value="XM_032062738.1"/>
</dbReference>
<dbReference type="Gene3D" id="3.40.50.720">
    <property type="entry name" value="NAD(P)-binding Rossmann-like Domain"/>
    <property type="match status" value="1"/>
</dbReference>
<dbReference type="InterPro" id="IPR020843">
    <property type="entry name" value="ER"/>
</dbReference>
<reference evidence="2 3" key="1">
    <citation type="submission" date="2019-04" db="EMBL/GenBank/DDBJ databases">
        <title>Friends and foes A comparative genomics study of 23 Aspergillus species from section Flavi.</title>
        <authorList>
            <consortium name="DOE Joint Genome Institute"/>
            <person name="Kjaerbolling I."/>
            <person name="Vesth T."/>
            <person name="Frisvad J.C."/>
            <person name="Nybo J.L."/>
            <person name="Theobald S."/>
            <person name="Kildgaard S."/>
            <person name="Isbrandt T."/>
            <person name="Kuo A."/>
            <person name="Sato A."/>
            <person name="Lyhne E.K."/>
            <person name="Kogle M.E."/>
            <person name="Wiebenga A."/>
            <person name="Kun R.S."/>
            <person name="Lubbers R.J."/>
            <person name="Makela M.R."/>
            <person name="Barry K."/>
            <person name="Chovatia M."/>
            <person name="Clum A."/>
            <person name="Daum C."/>
            <person name="Haridas S."/>
            <person name="He G."/>
            <person name="LaButti K."/>
            <person name="Lipzen A."/>
            <person name="Mondo S."/>
            <person name="Riley R."/>
            <person name="Salamov A."/>
            <person name="Simmons B.A."/>
            <person name="Magnuson J.K."/>
            <person name="Henrissat B."/>
            <person name="Mortensen U.H."/>
            <person name="Larsen T.O."/>
            <person name="Devries R.P."/>
            <person name="Grigoriev I.V."/>
            <person name="Machida M."/>
            <person name="Baker S.E."/>
            <person name="Andersen M.R."/>
        </authorList>
    </citation>
    <scope>NUCLEOTIDE SEQUENCE [LARGE SCALE GENOMIC DNA]</scope>
    <source>
        <strain evidence="2 3">CBS 117625</strain>
    </source>
</reference>
<dbReference type="Pfam" id="PF00107">
    <property type="entry name" value="ADH_zinc_N"/>
    <property type="match status" value="1"/>
</dbReference>
<evidence type="ECO:0000313" key="3">
    <source>
        <dbReference type="Proteomes" id="UP000325672"/>
    </source>
</evidence>
<dbReference type="InterPro" id="IPR013149">
    <property type="entry name" value="ADH-like_C"/>
</dbReference>
<dbReference type="InterPro" id="IPR013154">
    <property type="entry name" value="ADH-like_N"/>
</dbReference>
<dbReference type="InterPro" id="IPR052711">
    <property type="entry name" value="Zinc_ADH-like"/>
</dbReference>
<gene>
    <name evidence="2" type="ORF">BDV38DRAFT_295624</name>
</gene>
<sequence length="306" mass="33136">MQKILLGKREPAPVLRTASLNYRDLIIVNGQYPWPLKDSVVPLGDGACVVQAVDAKLTRFQVGDRATPIFHQGHLAGAPDAKSINTGLGSGLGETLYHYGGFDEERLVKIPENLSFTEGYSTMLAPGDIVLIQGTGRVNLFALQFAKASGAKVVATTSKKKADFLKQLGADEVINYKECCEWGEVVKGLTPNNGVMHIVEVVGPATIKKSLKAIKIDGVISMVGFVVGSPAPDQPSLIDTLLHVCSVRGIGVGSRLQFEEMNRVIEANNIHLVVDKHIFKFGEICEACQYLSDQKHVGKVFIEIQV</sequence>
<dbReference type="InterPro" id="IPR036291">
    <property type="entry name" value="NAD(P)-bd_dom_sf"/>
</dbReference>
<feature type="domain" description="Enoyl reductase (ER)" evidence="1">
    <location>
        <begin position="7"/>
        <end position="302"/>
    </location>
</feature>
<dbReference type="EMBL" id="ML743556">
    <property type="protein sequence ID" value="KAE8141787.1"/>
    <property type="molecule type" value="Genomic_DNA"/>
</dbReference>
<dbReference type="PANTHER" id="PTHR45033:SF2">
    <property type="entry name" value="ZINC-TYPE ALCOHOL DEHYDROGENASE-LIKE PROTEIN C1773.06C"/>
    <property type="match status" value="1"/>
</dbReference>
<evidence type="ECO:0000313" key="2">
    <source>
        <dbReference type="EMBL" id="KAE8141787.1"/>
    </source>
</evidence>
<dbReference type="InterPro" id="IPR011032">
    <property type="entry name" value="GroES-like_sf"/>
</dbReference>
<dbReference type="Proteomes" id="UP000325672">
    <property type="component" value="Unassembled WGS sequence"/>
</dbReference>
<dbReference type="PANTHER" id="PTHR45033">
    <property type="match status" value="1"/>
</dbReference>
<dbReference type="OrthoDB" id="9930022at2759"/>
<accession>A0A5N6T643</accession>
<dbReference type="SUPFAM" id="SSF50129">
    <property type="entry name" value="GroES-like"/>
    <property type="match status" value="1"/>
</dbReference>
<dbReference type="SMART" id="SM00829">
    <property type="entry name" value="PKS_ER"/>
    <property type="match status" value="1"/>
</dbReference>
<dbReference type="CDD" id="cd08276">
    <property type="entry name" value="MDR7"/>
    <property type="match status" value="1"/>
</dbReference>
<keyword evidence="3" id="KW-1185">Reference proteome</keyword>